<organism evidence="2 3">
    <name type="scientific">Rugamonas aquatica</name>
    <dbReference type="NCBI Taxonomy" id="2743357"/>
    <lineage>
        <taxon>Bacteria</taxon>
        <taxon>Pseudomonadati</taxon>
        <taxon>Pseudomonadota</taxon>
        <taxon>Betaproteobacteria</taxon>
        <taxon>Burkholderiales</taxon>
        <taxon>Oxalobacteraceae</taxon>
        <taxon>Telluria group</taxon>
        <taxon>Rugamonas</taxon>
    </lineage>
</organism>
<reference evidence="2 3" key="1">
    <citation type="submission" date="2019-10" db="EMBL/GenBank/DDBJ databases">
        <title>Two novel species isolated from a subtropical stream in China.</title>
        <authorList>
            <person name="Lu H."/>
        </authorList>
    </citation>
    <scope>NUCLEOTIDE SEQUENCE [LARGE SCALE GENOMIC DNA]</scope>
    <source>
        <strain evidence="2 3">FT29W</strain>
    </source>
</reference>
<gene>
    <name evidence="2" type="ORF">GEV02_20555</name>
</gene>
<evidence type="ECO:0000313" key="2">
    <source>
        <dbReference type="EMBL" id="MQA40549.1"/>
    </source>
</evidence>
<keyword evidence="1" id="KW-0812">Transmembrane</keyword>
<accession>A0A6A7N6D7</accession>
<proteinExistence type="predicted"/>
<dbReference type="Proteomes" id="UP000440498">
    <property type="component" value="Unassembled WGS sequence"/>
</dbReference>
<dbReference type="AlphaFoldDB" id="A0A6A7N6D7"/>
<evidence type="ECO:0000313" key="3">
    <source>
        <dbReference type="Proteomes" id="UP000440498"/>
    </source>
</evidence>
<keyword evidence="3" id="KW-1185">Reference proteome</keyword>
<protein>
    <submittedName>
        <fullName evidence="2">Uncharacterized protein</fullName>
    </submittedName>
</protein>
<comment type="caution">
    <text evidence="2">The sequence shown here is derived from an EMBL/GenBank/DDBJ whole genome shotgun (WGS) entry which is preliminary data.</text>
</comment>
<feature type="transmembrane region" description="Helical" evidence="1">
    <location>
        <begin position="300"/>
        <end position="320"/>
    </location>
</feature>
<dbReference type="EMBL" id="WHUG01000009">
    <property type="protein sequence ID" value="MQA40549.1"/>
    <property type="molecule type" value="Genomic_DNA"/>
</dbReference>
<keyword evidence="1" id="KW-0472">Membrane</keyword>
<keyword evidence="1" id="KW-1133">Transmembrane helix</keyword>
<sequence>MQVATGEVRFGVWFGVTAASTLRTALPVLAIGLGRASAALAGLGKALSTTPVAGAVFAVMDVGLTARDIIDDHKKFREAQALVTHATLEAEAFKQACAEHPQAKEPPAPAKPTEGIDAAQALQCNNADAFLTANAAAVKAGAIKSRLPRLIVNGIRELPIQLTRTVLSLIAFAPLVGGSSAIATAIPNPLSPVLSLLSSMLHFVQGALDWHQARGEEKIRYALLDHIASLRGNNGKFKLDQATQKAHAAKGKVVSPSSAADHNDPILTNLYSRIHGYFEQSQQKSLDAAKLAKTRSLVRVVFGALTTPIGAASLGLTILAAGAATWGIALIALPVAAAVLGLIWVGFTQHRLAADRKAAQLAAAEDDDQHNRMLEATRGLNLDQIEEMFLGENISGNNKFVAALLLCEHLRTTNSRRTAAARYLLATGMDPDTLKAVKHILNNSLDTSQAMQTIQAHLMSNTARAPKTAMQRNDSP</sequence>
<dbReference type="RefSeq" id="WP_152839851.1">
    <property type="nucleotide sequence ID" value="NZ_WHUG01000009.1"/>
</dbReference>
<name>A0A6A7N6D7_9BURK</name>
<feature type="transmembrane region" description="Helical" evidence="1">
    <location>
        <begin position="326"/>
        <end position="347"/>
    </location>
</feature>
<evidence type="ECO:0000256" key="1">
    <source>
        <dbReference type="SAM" id="Phobius"/>
    </source>
</evidence>